<sequence length="363" mass="43097">MELFKVLVIIGILGVFFGLGPLLIWVVQKHVNNKLNNVENIKLQIEIETITKQEKLNQKIAELVNNKALSVQEKTELQEEINTIQTELNQKQAELSQNQMLTGKLKAKKYTKRNPIKAIIIYYIIMLCIIAIFGGFIFLDNKYDITNSKPKTYTISEPKVEIESEWFEGYRSRDDNYQIKKYYKADGYDPNAEFGATKDWKGSPCQSYSHDVNHLVLGHQMIKVKYTFYGLNGLGRGHHREYEPNDIMPFMKNPFEKWEVKDSRIDFFRTFHTRNKDDDSQFDDMFINDPSNHYTELEYEGPKWLIEEDKDFFMDEVRCHIIDPKYSTYPKDEMKNYYLHFNPKQRYITLYTKKFNTKNNENN</sequence>
<organism evidence="3 4">
    <name type="scientific">Phytoplasma australiense</name>
    <dbReference type="NCBI Taxonomy" id="59748"/>
    <lineage>
        <taxon>Bacteria</taxon>
        <taxon>Bacillati</taxon>
        <taxon>Mycoplasmatota</taxon>
        <taxon>Mollicutes</taxon>
        <taxon>Acholeplasmatales</taxon>
        <taxon>Acholeplasmataceae</taxon>
        <taxon>Candidatus Phytoplasma</taxon>
        <taxon>16SrXII (Stolbur group)</taxon>
    </lineage>
</organism>
<evidence type="ECO:0000256" key="1">
    <source>
        <dbReference type="SAM" id="Coils"/>
    </source>
</evidence>
<dbReference type="KEGG" id="pal:PA0797"/>
<feature type="transmembrane region" description="Helical" evidence="2">
    <location>
        <begin position="118"/>
        <end position="139"/>
    </location>
</feature>
<keyword evidence="2" id="KW-0472">Membrane</keyword>
<dbReference type="eggNOG" id="COG0465">
    <property type="taxonomic scope" value="Bacteria"/>
</dbReference>
<reference evidence="3 4" key="1">
    <citation type="journal article" date="2008" name="J. Bacteriol.">
        <title>Comparative genome analysis of 'Candidatus Phytoplasma australiense' (subgroup tuf-Australia I; rp-A) and 'Ca. Phytoplasma asteris' strains OY-M and AY-WB.</title>
        <authorList>
            <person name="Tran-Nguyen L.T."/>
            <person name="Kube M."/>
            <person name="Schneider B."/>
            <person name="Reinhardt R."/>
            <person name="Gibb K.S."/>
        </authorList>
    </citation>
    <scope>NUCLEOTIDE SEQUENCE [LARGE SCALE GENOMIC DNA]</scope>
</reference>
<feature type="coiled-coil region" evidence="1">
    <location>
        <begin position="60"/>
        <end position="94"/>
    </location>
</feature>
<evidence type="ECO:0000256" key="2">
    <source>
        <dbReference type="SAM" id="Phobius"/>
    </source>
</evidence>
<dbReference type="AlphaFoldDB" id="B1VB08"/>
<gene>
    <name evidence="3" type="ordered locus">PA0797</name>
</gene>
<proteinExistence type="predicted"/>
<dbReference type="STRING" id="59748.PA0797"/>
<name>B1VB08_PHYAS</name>
<accession>B1VB08</accession>
<feature type="transmembrane region" description="Helical" evidence="2">
    <location>
        <begin position="6"/>
        <end position="27"/>
    </location>
</feature>
<keyword evidence="2" id="KW-0812">Transmembrane</keyword>
<dbReference type="EMBL" id="AM422018">
    <property type="protein sequence ID" value="CAM12131.1"/>
    <property type="molecule type" value="Genomic_DNA"/>
</dbReference>
<evidence type="ECO:0000313" key="4">
    <source>
        <dbReference type="Proteomes" id="UP000008323"/>
    </source>
</evidence>
<evidence type="ECO:0000313" key="3">
    <source>
        <dbReference type="EMBL" id="CAM12131.1"/>
    </source>
</evidence>
<protein>
    <submittedName>
        <fullName evidence="3">Uncharacterized protein</fullName>
    </submittedName>
</protein>
<dbReference type="Proteomes" id="UP000008323">
    <property type="component" value="Chromosome"/>
</dbReference>
<keyword evidence="2" id="KW-1133">Transmembrane helix</keyword>
<keyword evidence="1" id="KW-0175">Coiled coil</keyword>